<organism evidence="2 3">
    <name type="scientific">Micromonospora polyrhachis</name>
    <dbReference type="NCBI Taxonomy" id="1282883"/>
    <lineage>
        <taxon>Bacteria</taxon>
        <taxon>Bacillati</taxon>
        <taxon>Actinomycetota</taxon>
        <taxon>Actinomycetes</taxon>
        <taxon>Micromonosporales</taxon>
        <taxon>Micromonosporaceae</taxon>
        <taxon>Micromonospora</taxon>
    </lineage>
</organism>
<dbReference type="EMBL" id="JACHJW010000001">
    <property type="protein sequence ID" value="MBB4960771.1"/>
    <property type="molecule type" value="Genomic_DNA"/>
</dbReference>
<dbReference type="Proteomes" id="UP000578819">
    <property type="component" value="Unassembled WGS sequence"/>
</dbReference>
<gene>
    <name evidence="2" type="ORF">FHR38_004504</name>
</gene>
<proteinExistence type="predicted"/>
<protein>
    <submittedName>
        <fullName evidence="2">Uncharacterized protein</fullName>
    </submittedName>
</protein>
<comment type="caution">
    <text evidence="2">The sequence shown here is derived from an EMBL/GenBank/DDBJ whole genome shotgun (WGS) entry which is preliminary data.</text>
</comment>
<reference evidence="2 3" key="1">
    <citation type="submission" date="2020-08" db="EMBL/GenBank/DDBJ databases">
        <title>Sequencing the genomes of 1000 actinobacteria strains.</title>
        <authorList>
            <person name="Klenk H.-P."/>
        </authorList>
    </citation>
    <scope>NUCLEOTIDE SEQUENCE [LARGE SCALE GENOMIC DNA]</scope>
    <source>
        <strain evidence="2 3">DSM 45886</strain>
    </source>
</reference>
<sequence length="43" mass="4333">MSSDLIVQRLVVDGAGLDAAIDGTDCPGSGGKQDGGLRNRTDT</sequence>
<evidence type="ECO:0000313" key="3">
    <source>
        <dbReference type="Proteomes" id="UP000578819"/>
    </source>
</evidence>
<feature type="region of interest" description="Disordered" evidence="1">
    <location>
        <begin position="21"/>
        <end position="43"/>
    </location>
</feature>
<accession>A0A7W7STW5</accession>
<name>A0A7W7STW5_9ACTN</name>
<dbReference type="AlphaFoldDB" id="A0A7W7STW5"/>
<evidence type="ECO:0000256" key="1">
    <source>
        <dbReference type="SAM" id="MobiDB-lite"/>
    </source>
</evidence>
<evidence type="ECO:0000313" key="2">
    <source>
        <dbReference type="EMBL" id="MBB4960771.1"/>
    </source>
</evidence>
<keyword evidence="3" id="KW-1185">Reference proteome</keyword>